<dbReference type="Gene3D" id="3.10.100.10">
    <property type="entry name" value="Mannose-Binding Protein A, subunit A"/>
    <property type="match status" value="1"/>
</dbReference>
<dbReference type="SUPFAM" id="SSF56436">
    <property type="entry name" value="C-type lectin-like"/>
    <property type="match status" value="1"/>
</dbReference>
<proteinExistence type="evidence at transcript level"/>
<sequence length="34" mass="4066">RNNYFINRSGKSMEEARHYCQQRHGDLAVVNSRE</sequence>
<keyword evidence="1" id="KW-0675">Receptor</keyword>
<dbReference type="AlphaFoldDB" id="H5ZVM2"/>
<protein>
    <submittedName>
        <fullName evidence="1">Asialoglycoprotein receptor 2</fullName>
    </submittedName>
</protein>
<accession>H5ZVM2</accession>
<feature type="non-terminal residue" evidence="1">
    <location>
        <position position="1"/>
    </location>
</feature>
<dbReference type="InterPro" id="IPR016186">
    <property type="entry name" value="C-type_lectin-like/link_sf"/>
</dbReference>
<dbReference type="EMBL" id="JF272296">
    <property type="protein sequence ID" value="AEA03404.1"/>
    <property type="molecule type" value="mRNA"/>
</dbReference>
<feature type="non-terminal residue" evidence="1">
    <location>
        <position position="34"/>
    </location>
</feature>
<evidence type="ECO:0000313" key="1">
    <source>
        <dbReference type="EMBL" id="AEA03404.1"/>
    </source>
</evidence>
<dbReference type="InterPro" id="IPR016187">
    <property type="entry name" value="CTDL_fold"/>
</dbReference>
<organism evidence="1">
    <name type="scientific">Kryptolebias marmoratus</name>
    <name type="common">Mangrove killifish</name>
    <name type="synonym">Rivulus marmoratus</name>
    <dbReference type="NCBI Taxonomy" id="37003"/>
    <lineage>
        <taxon>Eukaryota</taxon>
        <taxon>Metazoa</taxon>
        <taxon>Chordata</taxon>
        <taxon>Craniata</taxon>
        <taxon>Vertebrata</taxon>
        <taxon>Euteleostomi</taxon>
        <taxon>Actinopterygii</taxon>
        <taxon>Neopterygii</taxon>
        <taxon>Teleostei</taxon>
        <taxon>Neoteleostei</taxon>
        <taxon>Acanthomorphata</taxon>
        <taxon>Ovalentaria</taxon>
        <taxon>Atherinomorphae</taxon>
        <taxon>Cyprinodontiformes</taxon>
        <taxon>Rivulidae</taxon>
        <taxon>Kryptolebias</taxon>
    </lineage>
</organism>
<reference evidence="1" key="1">
    <citation type="submission" date="2011-01" db="EMBL/GenBank/DDBJ databases">
        <authorList>
            <person name="Rhee J.-S."/>
            <person name="Kim B.-M."/>
            <person name="Lee J.-S."/>
        </authorList>
    </citation>
    <scope>NUCLEOTIDE SEQUENCE</scope>
</reference>
<name>H5ZVM2_KRYMA</name>